<dbReference type="AlphaFoldDB" id="A0A5E4XCS0"/>
<dbReference type="EMBL" id="CABPSB010000015">
    <property type="protein sequence ID" value="VVE33928.1"/>
    <property type="molecule type" value="Genomic_DNA"/>
</dbReference>
<dbReference type="Pfam" id="PF05137">
    <property type="entry name" value="PilN"/>
    <property type="match status" value="1"/>
</dbReference>
<keyword evidence="1" id="KW-1133">Transmembrane helix</keyword>
<evidence type="ECO:0000313" key="3">
    <source>
        <dbReference type="Proteomes" id="UP000406256"/>
    </source>
</evidence>
<evidence type="ECO:0000256" key="1">
    <source>
        <dbReference type="SAM" id="Phobius"/>
    </source>
</evidence>
<accession>A0A5E4XCS0</accession>
<name>A0A5E4XCS0_9BURK</name>
<keyword evidence="1" id="KW-0472">Membrane</keyword>
<keyword evidence="1" id="KW-0812">Transmembrane</keyword>
<feature type="transmembrane region" description="Helical" evidence="1">
    <location>
        <begin position="30"/>
        <end position="48"/>
    </location>
</feature>
<reference evidence="2 3" key="1">
    <citation type="submission" date="2019-08" db="EMBL/GenBank/DDBJ databases">
        <authorList>
            <person name="Peeters C."/>
        </authorList>
    </citation>
    <scope>NUCLEOTIDE SEQUENCE [LARGE SCALE GENOMIC DNA]</scope>
    <source>
        <strain evidence="2 3">LMG 31108</strain>
    </source>
</reference>
<dbReference type="Proteomes" id="UP000406256">
    <property type="component" value="Unassembled WGS sequence"/>
</dbReference>
<gene>
    <name evidence="2" type="ORF">PAN31108_03779</name>
</gene>
<sequence length="223" mass="25373">MRMSVELPPLDFLPTLAQRRQRDFRCQWRIWLYMAVGGALVSLLPIAWDVHQRREAQRQSIALQTASKKLSADVKAFDATVRKLAEMEAHRRATVALVERRQPAAQRLLDVMKACADGVRLMSVKTVEEHLRIEGYATTQSRVRETQKRLRALPWVRKVAEVESSVVPESVRRLWATEQASAAMPNIRRFTLRIELKQPPAPTVLAAIADMDGAAMEEVPDVR</sequence>
<protein>
    <recommendedName>
        <fullName evidence="4">Fimbrial protein</fullName>
    </recommendedName>
</protein>
<evidence type="ECO:0008006" key="4">
    <source>
        <dbReference type="Google" id="ProtNLM"/>
    </source>
</evidence>
<dbReference type="InterPro" id="IPR007813">
    <property type="entry name" value="PilN"/>
</dbReference>
<keyword evidence="3" id="KW-1185">Reference proteome</keyword>
<evidence type="ECO:0000313" key="2">
    <source>
        <dbReference type="EMBL" id="VVE33928.1"/>
    </source>
</evidence>
<organism evidence="2 3">
    <name type="scientific">Pandoraea anhela</name>
    <dbReference type="NCBI Taxonomy" id="2508295"/>
    <lineage>
        <taxon>Bacteria</taxon>
        <taxon>Pseudomonadati</taxon>
        <taxon>Pseudomonadota</taxon>
        <taxon>Betaproteobacteria</taxon>
        <taxon>Burkholderiales</taxon>
        <taxon>Burkholderiaceae</taxon>
        <taxon>Pandoraea</taxon>
    </lineage>
</organism>
<proteinExistence type="predicted"/>